<keyword evidence="4 7" id="KW-1133">Transmembrane helix</keyword>
<feature type="domain" description="Polysaccharide chain length determinant N-terminal" evidence="8">
    <location>
        <begin position="55"/>
        <end position="120"/>
    </location>
</feature>
<comment type="subcellular location">
    <subcellularLocation>
        <location evidence="1">Cell membrane</location>
        <topology evidence="1">Multi-pass membrane protein</topology>
    </subcellularLocation>
</comment>
<dbReference type="GO" id="GO:0005886">
    <property type="term" value="C:plasma membrane"/>
    <property type="evidence" value="ECO:0007669"/>
    <property type="project" value="UniProtKB-SubCell"/>
</dbReference>
<feature type="coiled-coil region" evidence="6">
    <location>
        <begin position="414"/>
        <end position="441"/>
    </location>
</feature>
<protein>
    <recommendedName>
        <fullName evidence="8">Polysaccharide chain length determinant N-terminal domain-containing protein</fullName>
    </recommendedName>
</protein>
<evidence type="ECO:0000256" key="2">
    <source>
        <dbReference type="ARBA" id="ARBA00022475"/>
    </source>
</evidence>
<dbReference type="Pfam" id="PF02706">
    <property type="entry name" value="Wzz"/>
    <property type="match status" value="1"/>
</dbReference>
<dbReference type="InterPro" id="IPR003856">
    <property type="entry name" value="LPS_length_determ_N"/>
</dbReference>
<accession>A0A3B1AQ10</accession>
<name>A0A3B1AQ10_9ZZZZ</name>
<proteinExistence type="predicted"/>
<keyword evidence="5 7" id="KW-0472">Membrane</keyword>
<keyword evidence="3 7" id="KW-0812">Transmembrane</keyword>
<keyword evidence="2" id="KW-1003">Cell membrane</keyword>
<dbReference type="PANTHER" id="PTHR32309">
    <property type="entry name" value="TYROSINE-PROTEIN KINASE"/>
    <property type="match status" value="1"/>
</dbReference>
<organism evidence="9">
    <name type="scientific">hydrothermal vent metagenome</name>
    <dbReference type="NCBI Taxonomy" id="652676"/>
    <lineage>
        <taxon>unclassified sequences</taxon>
        <taxon>metagenomes</taxon>
        <taxon>ecological metagenomes</taxon>
    </lineage>
</organism>
<evidence type="ECO:0000256" key="4">
    <source>
        <dbReference type="ARBA" id="ARBA00022989"/>
    </source>
</evidence>
<evidence type="ECO:0000256" key="3">
    <source>
        <dbReference type="ARBA" id="ARBA00022692"/>
    </source>
</evidence>
<dbReference type="AlphaFoldDB" id="A0A3B1AQ10"/>
<dbReference type="PANTHER" id="PTHR32309:SF31">
    <property type="entry name" value="CAPSULAR EXOPOLYSACCHARIDE FAMILY"/>
    <property type="match status" value="1"/>
</dbReference>
<evidence type="ECO:0000256" key="6">
    <source>
        <dbReference type="SAM" id="Coils"/>
    </source>
</evidence>
<dbReference type="InterPro" id="IPR050445">
    <property type="entry name" value="Bact_polysacc_biosynth/exp"/>
</dbReference>
<sequence length="496" mass="55781">MSLPQDHVGKPKHDTTDADQHMENALMNEPAGKIHTLSPASQPTITEQQQWYEEDSINLVDLWLELVRHRVIIFTSVVLALIAGLLLAFLLPQKYNYTSTIEIGSTLTQAASGTTSQLIDPPETVLAKVQESYIPLAQQQFRKTHPDNNAFYKIDARTPKGSQLVVLEAKGTEADSTSYLQQLQAVTKYLLQDHQRVMNVYQAKLNNQLALARIALDEITDPSTLATQQKQLESQLNSARIKLDELRDPRVLAVPRQQLENKLAREEKQLTDLKDQAKLIKARYQRLDEIDSLLKQQISDLESQIDSSLAQRKQAIGNLQSESAAMAMLLIDNGIQQNRTRLAALQERLFINQQNLRLELEEKIAANLRSQSVQSKIIDKTNSELSRLNIGNQRALQRHQPEIGKLEEKLAKLLADSRRSVERQQQTITQIEAQLNNLKATRTIAPPMQSLQPTGPGKNLIIILSLVLGLMFGIFAAFFASFLNKVKQHNVAANPN</sequence>
<evidence type="ECO:0000256" key="1">
    <source>
        <dbReference type="ARBA" id="ARBA00004651"/>
    </source>
</evidence>
<evidence type="ECO:0000259" key="8">
    <source>
        <dbReference type="Pfam" id="PF02706"/>
    </source>
</evidence>
<feature type="transmembrane region" description="Helical" evidence="7">
    <location>
        <begin position="71"/>
        <end position="91"/>
    </location>
</feature>
<keyword evidence="6" id="KW-0175">Coiled coil</keyword>
<evidence type="ECO:0000256" key="5">
    <source>
        <dbReference type="ARBA" id="ARBA00023136"/>
    </source>
</evidence>
<evidence type="ECO:0000313" key="9">
    <source>
        <dbReference type="EMBL" id="VAX03791.1"/>
    </source>
</evidence>
<gene>
    <name evidence="9" type="ORF">MNBD_GAMMA19-1572</name>
</gene>
<feature type="transmembrane region" description="Helical" evidence="7">
    <location>
        <begin position="460"/>
        <end position="483"/>
    </location>
</feature>
<evidence type="ECO:0000256" key="7">
    <source>
        <dbReference type="SAM" id="Phobius"/>
    </source>
</evidence>
<dbReference type="EMBL" id="UOFV01000430">
    <property type="protein sequence ID" value="VAX03791.1"/>
    <property type="molecule type" value="Genomic_DNA"/>
</dbReference>
<reference evidence="9" key="1">
    <citation type="submission" date="2018-06" db="EMBL/GenBank/DDBJ databases">
        <authorList>
            <person name="Zhirakovskaya E."/>
        </authorList>
    </citation>
    <scope>NUCLEOTIDE SEQUENCE</scope>
</reference>
<feature type="coiled-coil region" evidence="6">
    <location>
        <begin position="256"/>
        <end position="290"/>
    </location>
</feature>